<feature type="compositionally biased region" description="Gly residues" evidence="1">
    <location>
        <begin position="272"/>
        <end position="284"/>
    </location>
</feature>
<comment type="caution">
    <text evidence="3">The sequence shown here is derived from an EMBL/GenBank/DDBJ whole genome shotgun (WGS) entry which is preliminary data.</text>
</comment>
<organism evidence="3 4">
    <name type="scientific">Streptomyces actuosus</name>
    <dbReference type="NCBI Taxonomy" id="1885"/>
    <lineage>
        <taxon>Bacteria</taxon>
        <taxon>Bacillati</taxon>
        <taxon>Actinomycetota</taxon>
        <taxon>Actinomycetes</taxon>
        <taxon>Kitasatosporales</taxon>
        <taxon>Streptomycetaceae</taxon>
        <taxon>Streptomyces</taxon>
    </lineage>
</organism>
<name>A0ABS2VJN1_STRAS</name>
<dbReference type="Gene3D" id="3.40.50.1820">
    <property type="entry name" value="alpha/beta hydrolase"/>
    <property type="match status" value="1"/>
</dbReference>
<keyword evidence="4" id="KW-1185">Reference proteome</keyword>
<evidence type="ECO:0000259" key="2">
    <source>
        <dbReference type="Pfam" id="PF12146"/>
    </source>
</evidence>
<dbReference type="RefSeq" id="WP_205381538.1">
    <property type="nucleotide sequence ID" value="NZ_JAFFZS010000002.1"/>
</dbReference>
<sequence>MTEETGRRFAGVRHPIHTRTWPHPSPRYVAVFVHGYADHGGRYGHLADALNRHGATVHAPDHMGSGRSDGPRARVEDYDELTDDVHTVVRHARAAHPGLPVVLIGHSIGGMVAARYAQLHPDDLSALVLAAPVLGSWHTATALLAFDEIPEMPIDVGAVMSRDPAEAARYNEDPLVWHGAFVRTTLESVVTCLDRINGGGGLAFLPTLWMHGDADPLALIDETRNGLAKIRGFHLTERIYPGALHGLYHDLDRDRALADTAAFIDDVLQGPEGTGASEGPGVPEGPGAVEEPRAAEDPDAPGGPARPARAEGRRGRPEGGAHPGGAA</sequence>
<evidence type="ECO:0000313" key="3">
    <source>
        <dbReference type="EMBL" id="MBN0043317.1"/>
    </source>
</evidence>
<reference evidence="3 4" key="1">
    <citation type="submission" date="2021-02" db="EMBL/GenBank/DDBJ databases">
        <title>Whole genome sequencing of Streptomyces actuosus VRA1.</title>
        <authorList>
            <person name="Sen G."/>
            <person name="Sen A."/>
        </authorList>
    </citation>
    <scope>NUCLEOTIDE SEQUENCE [LARGE SCALE GENOMIC DNA]</scope>
    <source>
        <strain evidence="3 4">VRA1</strain>
    </source>
</reference>
<dbReference type="InterPro" id="IPR022742">
    <property type="entry name" value="Hydrolase_4"/>
</dbReference>
<accession>A0ABS2VJN1</accession>
<dbReference type="Pfam" id="PF12146">
    <property type="entry name" value="Hydrolase_4"/>
    <property type="match status" value="1"/>
</dbReference>
<evidence type="ECO:0000313" key="4">
    <source>
        <dbReference type="Proteomes" id="UP000788262"/>
    </source>
</evidence>
<dbReference type="InterPro" id="IPR029058">
    <property type="entry name" value="AB_hydrolase_fold"/>
</dbReference>
<protein>
    <submittedName>
        <fullName evidence="3">Lysophospholipase</fullName>
    </submittedName>
</protein>
<dbReference type="Proteomes" id="UP000788262">
    <property type="component" value="Unassembled WGS sequence"/>
</dbReference>
<feature type="domain" description="Serine aminopeptidase S33" evidence="2">
    <location>
        <begin position="25"/>
        <end position="252"/>
    </location>
</feature>
<feature type="region of interest" description="Disordered" evidence="1">
    <location>
        <begin position="268"/>
        <end position="327"/>
    </location>
</feature>
<proteinExistence type="predicted"/>
<feature type="compositionally biased region" description="Basic and acidic residues" evidence="1">
    <location>
        <begin position="308"/>
        <end position="319"/>
    </location>
</feature>
<dbReference type="PANTHER" id="PTHR11614">
    <property type="entry name" value="PHOSPHOLIPASE-RELATED"/>
    <property type="match status" value="1"/>
</dbReference>
<dbReference type="SUPFAM" id="SSF53474">
    <property type="entry name" value="alpha/beta-Hydrolases"/>
    <property type="match status" value="1"/>
</dbReference>
<dbReference type="InterPro" id="IPR051044">
    <property type="entry name" value="MAG_DAG_Lipase"/>
</dbReference>
<dbReference type="PRINTS" id="PR00111">
    <property type="entry name" value="ABHYDROLASE"/>
</dbReference>
<gene>
    <name evidence="3" type="ORF">JS756_04235</name>
</gene>
<dbReference type="EMBL" id="JAFFZS010000002">
    <property type="protein sequence ID" value="MBN0043317.1"/>
    <property type="molecule type" value="Genomic_DNA"/>
</dbReference>
<dbReference type="InterPro" id="IPR000073">
    <property type="entry name" value="AB_hydrolase_1"/>
</dbReference>
<evidence type="ECO:0000256" key="1">
    <source>
        <dbReference type="SAM" id="MobiDB-lite"/>
    </source>
</evidence>